<evidence type="ECO:0000256" key="1">
    <source>
        <dbReference type="SAM" id="SignalP"/>
    </source>
</evidence>
<dbReference type="EMBL" id="JAGUCO010000002">
    <property type="protein sequence ID" value="MBS2097409.1"/>
    <property type="molecule type" value="Genomic_DNA"/>
</dbReference>
<proteinExistence type="predicted"/>
<comment type="caution">
    <text evidence="2">The sequence shown here is derived from an EMBL/GenBank/DDBJ whole genome shotgun (WGS) entry which is preliminary data.</text>
</comment>
<protein>
    <submittedName>
        <fullName evidence="2">DUF4450 domain-containing protein</fullName>
    </submittedName>
</protein>
<dbReference type="RefSeq" id="WP_212213760.1">
    <property type="nucleotide sequence ID" value="NZ_JAGUCO010000002.1"/>
</dbReference>
<dbReference type="Pfam" id="PF14614">
    <property type="entry name" value="DUF4450"/>
    <property type="match status" value="1"/>
</dbReference>
<feature type="chain" id="PRO_5045364116" evidence="1">
    <location>
        <begin position="19"/>
        <end position="1204"/>
    </location>
</feature>
<evidence type="ECO:0000313" key="3">
    <source>
        <dbReference type="Proteomes" id="UP000708576"/>
    </source>
</evidence>
<feature type="signal peptide" evidence="1">
    <location>
        <begin position="1"/>
        <end position="18"/>
    </location>
</feature>
<organism evidence="2 3">
    <name type="scientific">Carboxylicivirga linearis</name>
    <dbReference type="NCBI Taxonomy" id="1628157"/>
    <lineage>
        <taxon>Bacteria</taxon>
        <taxon>Pseudomonadati</taxon>
        <taxon>Bacteroidota</taxon>
        <taxon>Bacteroidia</taxon>
        <taxon>Marinilabiliales</taxon>
        <taxon>Marinilabiliaceae</taxon>
        <taxon>Carboxylicivirga</taxon>
    </lineage>
</organism>
<gene>
    <name evidence="2" type="ORF">KEM10_03900</name>
</gene>
<dbReference type="Proteomes" id="UP000708576">
    <property type="component" value="Unassembled WGS sequence"/>
</dbReference>
<keyword evidence="1" id="KW-0732">Signal</keyword>
<dbReference type="Gene3D" id="1.50.10.10">
    <property type="match status" value="1"/>
</dbReference>
<dbReference type="InterPro" id="IPR012341">
    <property type="entry name" value="6hp_glycosidase-like_sf"/>
</dbReference>
<evidence type="ECO:0000313" key="2">
    <source>
        <dbReference type="EMBL" id="MBS2097409.1"/>
    </source>
</evidence>
<reference evidence="2 3" key="1">
    <citation type="journal article" date="2015" name="Int. J. Syst. Evol. Microbiol.">
        <title>Carboxylicivirga linearis sp. nov., isolated from a sea cucumber culture pond.</title>
        <authorList>
            <person name="Wang F.Q."/>
            <person name="Zhou Y.X."/>
            <person name="Lin X.Z."/>
            <person name="Chen G.J."/>
            <person name="Du Z.J."/>
        </authorList>
    </citation>
    <scope>NUCLEOTIDE SEQUENCE [LARGE SCALE GENOMIC DNA]</scope>
    <source>
        <strain evidence="2 3">FB218</strain>
    </source>
</reference>
<dbReference type="SUPFAM" id="SSF48208">
    <property type="entry name" value="Six-hairpin glycosidases"/>
    <property type="match status" value="1"/>
</dbReference>
<accession>A0ABS5JRA2</accession>
<keyword evidence="3" id="KW-1185">Reference proteome</keyword>
<dbReference type="InterPro" id="IPR028028">
    <property type="entry name" value="DUF4450"/>
</dbReference>
<name>A0ABS5JRA2_9BACT</name>
<dbReference type="InterPro" id="IPR008928">
    <property type="entry name" value="6-hairpin_glycosidase_sf"/>
</dbReference>
<sequence>MRITFAIILSLIYLSAYAQFKTGAKVNYDRELRYSPNANGGFEIVNGDKRFNKALYGGHSAFRIETSDMPEFGFFMPNEGGNLQIGLIQRDKSLWLNDASKIKSTYYPGCRVYEIQDDFLVNGLIIISVLAMAEMDGMIMKIETENVPKETELLIMFGGATNRRFSRNGDLGVDKTDCFELQPDKCLNNEYEISNNQFILNYGQKTKHPRIIEGCFSSDSHLKLSSPNHTETPIKVWNSKPIDNKPILTARFSIAKNKEEFVLIKRKDETDLNDIDLKDTYAQADAYRKSIANTIKISIPDEYMNPLGALVSTAADAIWDDCWMHGAIGWRMPLNGWRAGYVGDCVGWHDKAREHFNNYANSQVTNVQPTIPHPAQDTARNFARAAKIWGTQMYSNGYICRNPNQTGKMHHYDMNQCYVDELLWHLKWTGDWDYAKEIWPLVKRHLEWEKRNYDPNNDGLYDAYASIWASDALYYNSGAVTHASAYNYRANKMVAIIAEKIGEDPLPYQQEVNKILNAINDRLWLSDKGRWSEFIDLMGHQNIHPDPAIWTVYHAIDSEVHDIFQAYQATRYIDTEIPHIPLKADGLNDGIKYETISTTHWFPYSWSINNVAFAEVAHTALAYWQTGRYDKAFTLFKSAVLDGMYMGASPGNIGQISYYDKARGECYRDFGDPVGMYSRALVQGLFGINPDLLNNRLELRPGFPSDWESANIETSDIAFSYQRVNNVSTYIIKNKWDKTIKLDLKIPAFRDQISEVRANDEIASWTIEENIGNPLIKINTGLLDSVVIQVKWSGDEFKKSRYSGIGVKGDAWTLTSENKVEEVYDPQNVLSDLNITDDAIQAVLNGELGNRTAFVKMQQGQMYWWEPIEIEMQEPFTISSDSESDTIVFTIKNNRNTDFRGEVTINNGKHQFSLTLRAGEESNKIEFPHYAAVFGSNLVQIYKDDNCIYKDKIVNWNIRNTDAKYKTINLKEFYNASITDIFDNQYLSPRSPYTTLQIPTQGIGEWCHPTLTANIDDSGLRALAKKDQLQTPFNVPFSTVGTKDDKNIIYTTLWDNYPDSVVVPLQGSASHAYLMMGGSTNHMQCHIPNGLIRINYFDGTYEELKLVNPDNWLPIEQDLFVDDYAFKLDRPAPYRIALKSGIISRDLDTALNINPTEVYGRTIDGGAGIFVDLPLDSNKKLKNITLETLANDVVIGLMSLTLMK</sequence>